<dbReference type="PANTHER" id="PTHR11644">
    <property type="entry name" value="CYTIDINE DEAMINASE"/>
    <property type="match status" value="1"/>
</dbReference>
<evidence type="ECO:0000256" key="4">
    <source>
        <dbReference type="ARBA" id="ARBA00022833"/>
    </source>
</evidence>
<comment type="similarity">
    <text evidence="1">Belongs to the cytidine and deoxycytidylate deaminase family.</text>
</comment>
<dbReference type="NCBIfam" id="NF004064">
    <property type="entry name" value="PRK05578.1"/>
    <property type="match status" value="1"/>
</dbReference>
<dbReference type="Gene3D" id="3.40.140.10">
    <property type="entry name" value="Cytidine Deaminase, domain 2"/>
    <property type="match status" value="1"/>
</dbReference>
<dbReference type="Proteomes" id="UP001171916">
    <property type="component" value="Unassembled WGS sequence"/>
</dbReference>
<name>A0ABT7YEJ5_9BACT</name>
<dbReference type="InterPro" id="IPR002125">
    <property type="entry name" value="CMP_dCMP_dom"/>
</dbReference>
<proteinExistence type="inferred from homology"/>
<dbReference type="CDD" id="cd01283">
    <property type="entry name" value="cytidine_deaminase"/>
    <property type="match status" value="1"/>
</dbReference>
<protein>
    <submittedName>
        <fullName evidence="6">Cytidine deaminase</fullName>
        <ecNumber evidence="6">3.5.4.5</ecNumber>
    </submittedName>
</protein>
<keyword evidence="3 6" id="KW-0378">Hydrolase</keyword>
<dbReference type="PROSITE" id="PS51747">
    <property type="entry name" value="CYT_DCMP_DEAMINASES_2"/>
    <property type="match status" value="1"/>
</dbReference>
<dbReference type="InterPro" id="IPR016192">
    <property type="entry name" value="APOBEC/CMP_deaminase_Zn-bd"/>
</dbReference>
<evidence type="ECO:0000259" key="5">
    <source>
        <dbReference type="PROSITE" id="PS51747"/>
    </source>
</evidence>
<dbReference type="InterPro" id="IPR016193">
    <property type="entry name" value="Cytidine_deaminase-like"/>
</dbReference>
<keyword evidence="7" id="KW-1185">Reference proteome</keyword>
<evidence type="ECO:0000256" key="1">
    <source>
        <dbReference type="ARBA" id="ARBA00006576"/>
    </source>
</evidence>
<accession>A0ABT7YEJ5</accession>
<evidence type="ECO:0000256" key="3">
    <source>
        <dbReference type="ARBA" id="ARBA00022801"/>
    </source>
</evidence>
<gene>
    <name evidence="6" type="ORF">QVH07_12350</name>
</gene>
<dbReference type="RefSeq" id="WP_290000791.1">
    <property type="nucleotide sequence ID" value="NZ_JAUEPH010000005.1"/>
</dbReference>
<keyword evidence="4" id="KW-0862">Zinc</keyword>
<dbReference type="EMBL" id="JAUEPH010000005">
    <property type="protein sequence ID" value="MDN3204946.1"/>
    <property type="molecule type" value="Genomic_DNA"/>
</dbReference>
<dbReference type="EC" id="3.5.4.5" evidence="6"/>
<evidence type="ECO:0000256" key="2">
    <source>
        <dbReference type="ARBA" id="ARBA00022723"/>
    </source>
</evidence>
<evidence type="ECO:0000313" key="7">
    <source>
        <dbReference type="Proteomes" id="UP001171916"/>
    </source>
</evidence>
<dbReference type="PROSITE" id="PS00903">
    <property type="entry name" value="CYT_DCMP_DEAMINASES_1"/>
    <property type="match status" value="1"/>
</dbReference>
<comment type="caution">
    <text evidence="6">The sequence shown here is derived from an EMBL/GenBank/DDBJ whole genome shotgun (WGS) entry which is preliminary data.</text>
</comment>
<organism evidence="6 7">
    <name type="scientific">Algoriphagus sediminis</name>
    <dbReference type="NCBI Taxonomy" id="3057113"/>
    <lineage>
        <taxon>Bacteria</taxon>
        <taxon>Pseudomonadati</taxon>
        <taxon>Bacteroidota</taxon>
        <taxon>Cytophagia</taxon>
        <taxon>Cytophagales</taxon>
        <taxon>Cyclobacteriaceae</taxon>
        <taxon>Algoriphagus</taxon>
    </lineage>
</organism>
<evidence type="ECO:0000313" key="6">
    <source>
        <dbReference type="EMBL" id="MDN3204946.1"/>
    </source>
</evidence>
<sequence>MQDHRGIEKLDWDELSPMEMELLISAEEALTKAYAPYSGFQVGAATRLIDGQVFTSNNQENVSFPVGVCAERSLLAYVGANFPETPPEALAIAAKRKGENESAYVTPCGLCRQAILETENRFKKAIKILILMPERKVVRISGVRELLPLSFNDLTD</sequence>
<dbReference type="SUPFAM" id="SSF53927">
    <property type="entry name" value="Cytidine deaminase-like"/>
    <property type="match status" value="1"/>
</dbReference>
<keyword evidence="2" id="KW-0479">Metal-binding</keyword>
<dbReference type="Pfam" id="PF00383">
    <property type="entry name" value="dCMP_cyt_deam_1"/>
    <property type="match status" value="1"/>
</dbReference>
<feature type="domain" description="CMP/dCMP-type deaminase" evidence="5">
    <location>
        <begin position="17"/>
        <end position="154"/>
    </location>
</feature>
<reference evidence="6" key="1">
    <citation type="submission" date="2023-06" db="EMBL/GenBank/DDBJ databases">
        <title>Robiginitalea aurantiacus sp. nov. and Algoriphagus sediminis sp. nov., isolated from coastal sediment.</title>
        <authorList>
            <person name="Zhou Z.Y."/>
            <person name="An J."/>
            <person name="Jia Y.W."/>
            <person name="Du Z.J."/>
        </authorList>
    </citation>
    <scope>NUCLEOTIDE SEQUENCE</scope>
    <source>
        <strain evidence="6">C2-7</strain>
    </source>
</reference>
<dbReference type="GO" id="GO:0004126">
    <property type="term" value="F:cytidine deaminase activity"/>
    <property type="evidence" value="ECO:0007669"/>
    <property type="project" value="UniProtKB-EC"/>
</dbReference>
<dbReference type="PANTHER" id="PTHR11644:SF2">
    <property type="entry name" value="CYTIDINE DEAMINASE"/>
    <property type="match status" value="1"/>
</dbReference>
<dbReference type="InterPro" id="IPR050202">
    <property type="entry name" value="Cyt/Deoxycyt_deaminase"/>
</dbReference>